<accession>A0ABU2FPM2</accession>
<evidence type="ECO:0008006" key="4">
    <source>
        <dbReference type="Google" id="ProtNLM"/>
    </source>
</evidence>
<protein>
    <recommendedName>
        <fullName evidence="4">CcmD family protein</fullName>
    </recommendedName>
</protein>
<evidence type="ECO:0000256" key="1">
    <source>
        <dbReference type="SAM" id="Phobius"/>
    </source>
</evidence>
<evidence type="ECO:0000313" key="3">
    <source>
        <dbReference type="Proteomes" id="UP001268864"/>
    </source>
</evidence>
<feature type="transmembrane region" description="Helical" evidence="1">
    <location>
        <begin position="6"/>
        <end position="25"/>
    </location>
</feature>
<dbReference type="Proteomes" id="UP001268864">
    <property type="component" value="Unassembled WGS sequence"/>
</dbReference>
<comment type="caution">
    <text evidence="2">The sequence shown here is derived from an EMBL/GenBank/DDBJ whole genome shotgun (WGS) entry which is preliminary data.</text>
</comment>
<reference evidence="2 3" key="1">
    <citation type="submission" date="2022-06" db="EMBL/GenBank/DDBJ databases">
        <title>Halomicroarcula sp. a new haloarchaeum isolate from saline soil.</title>
        <authorList>
            <person name="Strakova D."/>
            <person name="Galisteo C."/>
            <person name="Sanchez-Porro C."/>
            <person name="Ventosa A."/>
        </authorList>
    </citation>
    <scope>NUCLEOTIDE SEQUENCE [LARGE SCALE GENOMIC DNA]</scope>
    <source>
        <strain evidence="2 3">S3CR25-11</strain>
    </source>
</reference>
<gene>
    <name evidence="2" type="ORF">NDI86_11260</name>
</gene>
<dbReference type="RefSeq" id="WP_310900532.1">
    <property type="nucleotide sequence ID" value="NZ_JAMQOS010000003.1"/>
</dbReference>
<proteinExistence type="predicted"/>
<evidence type="ECO:0000313" key="2">
    <source>
        <dbReference type="EMBL" id="MDS0282704.1"/>
    </source>
</evidence>
<keyword evidence="1" id="KW-0472">Membrane</keyword>
<sequence>MPGTDVLIGVGLTVLSWAALTYTVIRGRRTVNRLARARTSRRGDAVDG</sequence>
<keyword evidence="1" id="KW-1133">Transmembrane helix</keyword>
<dbReference type="EMBL" id="JAMQOS010000003">
    <property type="protein sequence ID" value="MDS0282704.1"/>
    <property type="molecule type" value="Genomic_DNA"/>
</dbReference>
<name>A0ABU2FPM2_9EURY</name>
<keyword evidence="1" id="KW-0812">Transmembrane</keyword>
<organism evidence="2 3">
    <name type="scientific">Haloarcula onubensis</name>
    <dbReference type="NCBI Taxonomy" id="2950539"/>
    <lineage>
        <taxon>Archaea</taxon>
        <taxon>Methanobacteriati</taxon>
        <taxon>Methanobacteriota</taxon>
        <taxon>Stenosarchaea group</taxon>
        <taxon>Halobacteria</taxon>
        <taxon>Halobacteriales</taxon>
        <taxon>Haloarculaceae</taxon>
        <taxon>Haloarcula</taxon>
    </lineage>
</organism>
<keyword evidence="3" id="KW-1185">Reference proteome</keyword>